<dbReference type="VEuPathDB" id="TriTrypDB:LdBPK_321550.1"/>
<reference evidence="3" key="1">
    <citation type="submission" date="2019-02" db="EMBL/GenBank/DDBJ databases">
        <title>FDA dAtabase for Regulatory Grade micrObial Sequences (FDA-ARGOS): Supporting development and validation of Infectious Disease Dx tests.</title>
        <authorList>
            <person name="Duncan R."/>
            <person name="Fisher C."/>
            <person name="Tallon L."/>
            <person name="Sadzewicz L."/>
            <person name="Sengamalay N."/>
            <person name="Ott S."/>
            <person name="Godinez A."/>
            <person name="Nagaraj S."/>
            <person name="Vavikolanu K."/>
            <person name="Vyas G."/>
            <person name="Nadendla S."/>
            <person name="Aluvathingal J."/>
            <person name="Sichtig H."/>
        </authorList>
    </citation>
    <scope>NUCLEOTIDE SEQUENCE [LARGE SCALE GENOMIC DNA]</scope>
    <source>
        <strain evidence="3">FDAARGOS_360</strain>
    </source>
</reference>
<dbReference type="AlphaFoldDB" id="A0A504XE70"/>
<dbReference type="VEuPathDB" id="TriTrypDB:LdCL_320021200"/>
<dbReference type="VEuPathDB" id="TriTrypDB:LdBPK_321560.1"/>
<protein>
    <submittedName>
        <fullName evidence="2">rRNA processing family protein</fullName>
    </submittedName>
</protein>
<evidence type="ECO:0000313" key="2">
    <source>
        <dbReference type="EMBL" id="TPP47161.1"/>
    </source>
</evidence>
<feature type="region of interest" description="Disordered" evidence="1">
    <location>
        <begin position="518"/>
        <end position="541"/>
    </location>
</feature>
<feature type="region of interest" description="Disordered" evidence="1">
    <location>
        <begin position="63"/>
        <end position="95"/>
    </location>
</feature>
<dbReference type="InterPro" id="IPR013730">
    <property type="entry name" value="Fyv7/TAP26"/>
</dbReference>
<organism evidence="2 3">
    <name type="scientific">Leishmania donovani</name>
    <dbReference type="NCBI Taxonomy" id="5661"/>
    <lineage>
        <taxon>Eukaryota</taxon>
        <taxon>Discoba</taxon>
        <taxon>Euglenozoa</taxon>
        <taxon>Kinetoplastea</taxon>
        <taxon>Metakinetoplastina</taxon>
        <taxon>Trypanosomatida</taxon>
        <taxon>Trypanosomatidae</taxon>
        <taxon>Leishmaniinae</taxon>
        <taxon>Leishmania</taxon>
    </lineage>
</organism>
<dbReference type="VEuPathDB" id="TriTrypDB:LDHU3_32.1970"/>
<dbReference type="Pfam" id="PF08524">
    <property type="entry name" value="rRNA_processing"/>
    <property type="match status" value="1"/>
</dbReference>
<dbReference type="EMBL" id="RHLD01000003">
    <property type="protein sequence ID" value="TPP47161.1"/>
    <property type="molecule type" value="Genomic_DNA"/>
</dbReference>
<gene>
    <name evidence="2" type="ORF">CGC20_34080</name>
</gene>
<dbReference type="VEuPathDB" id="TriTrypDB:LdCL_320021300"/>
<name>A0A504XE70_LEIDO</name>
<feature type="compositionally biased region" description="Polar residues" evidence="1">
    <location>
        <begin position="526"/>
        <end position="541"/>
    </location>
</feature>
<dbReference type="Proteomes" id="UP000318821">
    <property type="component" value="Unassembled WGS sequence"/>
</dbReference>
<dbReference type="VEuPathDB" id="TriTrypDB:LDHU3_32.1980"/>
<evidence type="ECO:0000256" key="1">
    <source>
        <dbReference type="SAM" id="MobiDB-lite"/>
    </source>
</evidence>
<sequence>MDISAPLFSDGLVTLPAAELRESLENILNAIGASAYSCSEESRALEVQRQRVLALLSKLDAGNAPCDSPDTAASRRGTLLSPATSEARDKHTGPLHISSISSEAADVRSNAAGNDMSATFAEAGDARTTFVLHPDHRCLLANLFSKSRRRDVTVPSNSSSPCVLSLPLKPTVEKGGLDGRDENDSVPCATAAVLQQMGQLCCSPAVLLSLSEDGRELVCEGHDVPSSVPRRCRVEVDTPQLQQSRFCAMSARVNAQRRLRWHSEATDSRSFWINVWPCYGGSAVSRARHPTRVLVRGRYRYFEDVLETAAKLTDCKPASHAFYTPDGCPIRHLEDLIAEHHYLLFPFGGFYRKQSVPTALLWLLYTDARHIIQLAPPLLEGSMSEGGKRRKVYGFKAERQAFFSKNIRRAFFEEGRQKKDEERARMEAYRKLCKEEGIVSKRLEDYDRTRKAAKENLSSTLEQVDYDQSLTNNEKKKRKYNLKRKFAATTVNDLIDKQQKRYSAVSGMEESRNALFAKRTKKGQPVMSSRVESLLQKISRQ</sequence>
<evidence type="ECO:0000313" key="3">
    <source>
        <dbReference type="Proteomes" id="UP000318821"/>
    </source>
</evidence>
<accession>A0A504XE70</accession>
<proteinExistence type="predicted"/>
<comment type="caution">
    <text evidence="2">The sequence shown here is derived from an EMBL/GenBank/DDBJ whole genome shotgun (WGS) entry which is preliminary data.</text>
</comment>